<keyword evidence="2" id="KW-1185">Reference proteome</keyword>
<protein>
    <recommendedName>
        <fullName evidence="3">Protein kinase domain-containing protein</fullName>
    </recommendedName>
</protein>
<comment type="caution">
    <text evidence="1">The sequence shown here is derived from an EMBL/GenBank/DDBJ whole genome shotgun (WGS) entry which is preliminary data.</text>
</comment>
<evidence type="ECO:0008006" key="3">
    <source>
        <dbReference type="Google" id="ProtNLM"/>
    </source>
</evidence>
<sequence length="72" mass="8112">MNVVPTGLLSTACRKVYAFRHELTKGAFSTVYYAFTICAENPVAIKVIENDPTVFFYNKRVALDLSHRSVLN</sequence>
<gene>
    <name evidence="1" type="ORF">MFLAVUS_007149</name>
</gene>
<accession>A0ABP9Z3I2</accession>
<dbReference type="EMBL" id="BAABUK010000018">
    <property type="protein sequence ID" value="GAA5813663.1"/>
    <property type="molecule type" value="Genomic_DNA"/>
</dbReference>
<dbReference type="SUPFAM" id="SSF56112">
    <property type="entry name" value="Protein kinase-like (PK-like)"/>
    <property type="match status" value="1"/>
</dbReference>
<name>A0ABP9Z3I2_9FUNG</name>
<evidence type="ECO:0000313" key="1">
    <source>
        <dbReference type="EMBL" id="GAA5813663.1"/>
    </source>
</evidence>
<evidence type="ECO:0000313" key="2">
    <source>
        <dbReference type="Proteomes" id="UP001473302"/>
    </source>
</evidence>
<dbReference type="Gene3D" id="3.30.200.20">
    <property type="entry name" value="Phosphorylase Kinase, domain 1"/>
    <property type="match status" value="1"/>
</dbReference>
<proteinExistence type="predicted"/>
<dbReference type="Proteomes" id="UP001473302">
    <property type="component" value="Unassembled WGS sequence"/>
</dbReference>
<reference evidence="1 2" key="1">
    <citation type="submission" date="2024-04" db="EMBL/GenBank/DDBJ databases">
        <title>genome sequences of Mucor flavus KT1a and Helicostylum pulchrum KT1b strains isolated from the surface of a dry-aged beef.</title>
        <authorList>
            <person name="Toyotome T."/>
            <person name="Hosono M."/>
            <person name="Torimaru M."/>
            <person name="Fukuda K."/>
            <person name="Mikami N."/>
        </authorList>
    </citation>
    <scope>NUCLEOTIDE SEQUENCE [LARGE SCALE GENOMIC DNA]</scope>
    <source>
        <strain evidence="1 2">KT1a</strain>
    </source>
</reference>
<organism evidence="1 2">
    <name type="scientific">Mucor flavus</name>
    <dbReference type="NCBI Taxonomy" id="439312"/>
    <lineage>
        <taxon>Eukaryota</taxon>
        <taxon>Fungi</taxon>
        <taxon>Fungi incertae sedis</taxon>
        <taxon>Mucoromycota</taxon>
        <taxon>Mucoromycotina</taxon>
        <taxon>Mucoromycetes</taxon>
        <taxon>Mucorales</taxon>
        <taxon>Mucorineae</taxon>
        <taxon>Mucoraceae</taxon>
        <taxon>Mucor</taxon>
    </lineage>
</organism>
<dbReference type="InterPro" id="IPR011009">
    <property type="entry name" value="Kinase-like_dom_sf"/>
</dbReference>